<dbReference type="EMBL" id="AZQP01000021">
    <property type="protein sequence ID" value="EYE88435.1"/>
    <property type="molecule type" value="Genomic_DNA"/>
</dbReference>
<organism evidence="3 4">
    <name type="scientific">Fervidicella metallireducens AeB</name>
    <dbReference type="NCBI Taxonomy" id="1403537"/>
    <lineage>
        <taxon>Bacteria</taxon>
        <taxon>Bacillati</taxon>
        <taxon>Bacillota</taxon>
        <taxon>Clostridia</taxon>
        <taxon>Eubacteriales</taxon>
        <taxon>Clostridiaceae</taxon>
        <taxon>Fervidicella</taxon>
    </lineage>
</organism>
<keyword evidence="2" id="KW-1133">Transmembrane helix</keyword>
<evidence type="ECO:0000256" key="2">
    <source>
        <dbReference type="SAM" id="Phobius"/>
    </source>
</evidence>
<keyword evidence="2" id="KW-0812">Transmembrane</keyword>
<feature type="coiled-coil region" evidence="1">
    <location>
        <begin position="71"/>
        <end position="98"/>
    </location>
</feature>
<feature type="transmembrane region" description="Helical" evidence="2">
    <location>
        <begin position="48"/>
        <end position="70"/>
    </location>
</feature>
<evidence type="ECO:0000256" key="1">
    <source>
        <dbReference type="SAM" id="Coils"/>
    </source>
</evidence>
<keyword evidence="1" id="KW-0175">Coiled coil</keyword>
<proteinExistence type="predicted"/>
<comment type="caution">
    <text evidence="3">The sequence shown here is derived from an EMBL/GenBank/DDBJ whole genome shotgun (WGS) entry which is preliminary data.</text>
</comment>
<keyword evidence="2" id="KW-0472">Membrane</keyword>
<dbReference type="Proteomes" id="UP000019681">
    <property type="component" value="Unassembled WGS sequence"/>
</dbReference>
<dbReference type="RefSeq" id="WP_035379707.1">
    <property type="nucleotide sequence ID" value="NZ_AZQP01000021.1"/>
</dbReference>
<evidence type="ECO:0000313" key="3">
    <source>
        <dbReference type="EMBL" id="EYE88435.1"/>
    </source>
</evidence>
<accession>A0A017RWX3</accession>
<keyword evidence="4" id="KW-1185">Reference proteome</keyword>
<dbReference type="AlphaFoldDB" id="A0A017RWX3"/>
<evidence type="ECO:0008006" key="5">
    <source>
        <dbReference type="Google" id="ProtNLM"/>
    </source>
</evidence>
<dbReference type="OrthoDB" id="1954658at2"/>
<sequence>MVMAKNQRSRNTYMYGNVAYDVKPRVKKPTKKRVIITKKKKNSLAKKLKLMSAVGILFIVSFITLCRFATIVNLSNEIRKVRAEVVSLQKDNENIRVEIAKKDNIKQIEMLATKKYGMVAVESENTVFMKVEPLTAVSNTNQKETAFHMIQRVLGLIY</sequence>
<evidence type="ECO:0000313" key="4">
    <source>
        <dbReference type="Proteomes" id="UP000019681"/>
    </source>
</evidence>
<gene>
    <name evidence="3" type="ORF">Q428_07915</name>
</gene>
<protein>
    <recommendedName>
        <fullName evidence="5">Cell division protein FtsL</fullName>
    </recommendedName>
</protein>
<name>A0A017RWX3_9CLOT</name>
<dbReference type="STRING" id="1403537.Q428_07915"/>
<reference evidence="3 4" key="1">
    <citation type="journal article" date="2014" name="Genome Announc.">
        <title>Draft Genome Sequence of Fervidicella metallireducens Strain AeBT, an Iron-Reducing Thermoanaerobe from the Great Artesian Basin.</title>
        <authorList>
            <person name="Patel B.K."/>
        </authorList>
    </citation>
    <scope>NUCLEOTIDE SEQUENCE [LARGE SCALE GENOMIC DNA]</scope>
    <source>
        <strain evidence="3 4">AeB</strain>
    </source>
</reference>